<protein>
    <submittedName>
        <fullName evidence="3">Uncharacterized protein</fullName>
    </submittedName>
</protein>
<evidence type="ECO:0000313" key="3">
    <source>
        <dbReference type="EMBL" id="SMY28096.1"/>
    </source>
</evidence>
<dbReference type="InterPro" id="IPR015943">
    <property type="entry name" value="WD40/YVTN_repeat-like_dom_sf"/>
</dbReference>
<reference evidence="3 4" key="1">
    <citation type="submission" date="2016-10" db="EMBL/GenBank/DDBJ databases">
        <authorList>
            <person name="Varghese N."/>
        </authorList>
    </citation>
    <scope>NUCLEOTIDE SEQUENCE [LARGE SCALE GENOMIC DNA]</scope>
</reference>
<dbReference type="Pfam" id="PF10433">
    <property type="entry name" value="Beta-prop_RSE1_1st"/>
    <property type="match status" value="1"/>
</dbReference>
<dbReference type="Gene3D" id="2.130.10.10">
    <property type="entry name" value="YVTN repeat-like/Quinoprotein amine dehydrogenase"/>
    <property type="match status" value="2"/>
</dbReference>
<dbReference type="Proteomes" id="UP000215453">
    <property type="component" value="Chromosome 10"/>
</dbReference>
<gene>
    <name evidence="3" type="ORF">ZT1A5_G9541</name>
</gene>
<proteinExistence type="predicted"/>
<dbReference type="EMBL" id="LT882685">
    <property type="protein sequence ID" value="SMY28096.1"/>
    <property type="molecule type" value="Genomic_DNA"/>
</dbReference>
<dbReference type="InterPro" id="IPR058543">
    <property type="entry name" value="Beta-prop_RSE1/DDB1/CPSF1_2nd"/>
</dbReference>
<evidence type="ECO:0000313" key="4">
    <source>
        <dbReference type="Proteomes" id="UP000215453"/>
    </source>
</evidence>
<sequence length="1319" mass="144798">MADENEVRRKRIGVYTKTVVRSSACRWVLRVRIRNSRCNDVVFVGEDFVRVKQVGERGHLHDVATKTDFDAHIRAAAVFDHKEDDFLTKVKVEAGSSQPSADEVAPQSLVLTLDSHDLVFVYLETDHDGSFRFVQQTCPMPCFDRVLFQPGEHLAVDPSSRAVAVAANEAQLIVYVAKPKKQIQSELQSRSPTWIPVSAQRPMQVTGVIQTMEFLVPPDDDEDHVVLLLVVIEKRQTKAVRIDWYHSVGPAHAQIHPGQPLDSARNVPNLLVPLREASFLLVTGNKIVKWANILSGHATDQIVEDIDESSNYPGISGQAPLWVSWAKPPRTRSATRIKDHVYLVREDGLLVLLTIGGPAASTVVSQAGNFACHVGSAFASLGDEGDPDILAVAGETSSGLLVSMGVWPSYRSIREMTRVEATSMNEIDVLPNWASVTDMIGSGALHSSKSLDKAGDTSLVTSGRQPYGTITELRRGVRAHLLASLELEGLRNVTDFWTIPNGLGGILVVLSSPMSTRLVSMPADPDSEDINEVSEQTAFDWRQRTLTAGFTLNGRLIQVTSKTICATPTIIANFEDTLRTTLDDDVEITATTIIEELSVVVAAEKSEDACSIVCYSIPPADSDEEICQVVTVPLGGVPLCLAAVSVANDILIVASTQDRQVAVIFLKQSEGKPRLFATAVPSLVDPSAVCDHIAILKAPANHDDSNDMLAVCGFRDGKITVFNIDIDSRELLNDGHVIDFGNSTVKLMPSKTDQSSAVAMSGASTCLLSWNGQGPQSLSIENIWITDTNRSEFAQGSISACAQMPESIHLSDVTEVSMADALVMISGDDILVASTTDQNISTIPRQMNVSGTPNRLIYSKDLRCLVCASLRAEVRMLPSDKPRAPPEEKRQLFPTIDFIPMQDKIPTYRHDLQPGERIYVLLEWTIRQQSDGKKHTFILVGGQYVSSSGKYRGRITFLQPVSRNWEVKEVREMSNKIFGDPVYSICMYDSKTYVACSGNSVFLYQLSDRMSWDQRCPAYRLNSPGVHITVETDTSQRRIIVVSTVQDSLVTLHLTPTGLVPISMGPVAQNSLSHYTLPPNSPLYTTHIDTIDHLTLLTTKTSQLLGLAAPKTTTTPNRNYTSLQTLFSAPLPKSLTRLVPSSVPTHRGPSPAGVIHPKFTGCATDGSLFGILLIDEHLWRRLTWLQKLISWSEDLSPHSYLSPTYTTDAEEEGEMDYVPRVLPIGLQSYGGNGGGEAGERREEVVMHASTTREEDMHVDGDVLGRVLRKGGVEAVRKVLEDVSVKEDAVGGWVRTNLEREMENLEEIVELVRKLQGWVV</sequence>
<accession>A0A1Y6LUN1</accession>
<feature type="domain" description="RSE1/DDB1/CPSF1 first beta-propeller" evidence="1">
    <location>
        <begin position="25"/>
        <end position="408"/>
    </location>
</feature>
<name>A0A1Y6LUN1_ZYMTR</name>
<feature type="domain" description="RSE1/DDB1/CPSF1 second beta-propeller" evidence="2">
    <location>
        <begin position="490"/>
        <end position="780"/>
    </location>
</feature>
<dbReference type="Pfam" id="PF23726">
    <property type="entry name" value="Beta-prop_RSE1_2nd"/>
    <property type="match status" value="1"/>
</dbReference>
<dbReference type="SUPFAM" id="SSF101908">
    <property type="entry name" value="Putative isomerase YbhE"/>
    <property type="match status" value="1"/>
</dbReference>
<organism evidence="3 4">
    <name type="scientific">Zymoseptoria tritici ST99CH_1A5</name>
    <dbReference type="NCBI Taxonomy" id="1276529"/>
    <lineage>
        <taxon>Eukaryota</taxon>
        <taxon>Fungi</taxon>
        <taxon>Dikarya</taxon>
        <taxon>Ascomycota</taxon>
        <taxon>Pezizomycotina</taxon>
        <taxon>Dothideomycetes</taxon>
        <taxon>Dothideomycetidae</taxon>
        <taxon>Mycosphaerellales</taxon>
        <taxon>Mycosphaerellaceae</taxon>
        <taxon>Zymoseptoria</taxon>
    </lineage>
</organism>
<dbReference type="InterPro" id="IPR018846">
    <property type="entry name" value="Beta-prop_RSE1/DDB1/CPSF1_1st"/>
</dbReference>
<evidence type="ECO:0000259" key="1">
    <source>
        <dbReference type="Pfam" id="PF10433"/>
    </source>
</evidence>
<evidence type="ECO:0000259" key="2">
    <source>
        <dbReference type="Pfam" id="PF23726"/>
    </source>
</evidence>
<dbReference type="InterPro" id="IPR050358">
    <property type="entry name" value="RSE1/DDB1/CFT1"/>
</dbReference>
<dbReference type="PANTHER" id="PTHR10644">
    <property type="entry name" value="DNA REPAIR/RNA PROCESSING CPSF FAMILY"/>
    <property type="match status" value="1"/>
</dbReference>